<sequence>MQLTSALVASILAASTASAAVVAAKSMMATSPQWSIEHMQRICNKNDSQCTWQFKINPRADKITECKLVVNATEKTVASRANGGPVNCGDYTVTSGWNGQFGEGNGFTVLSVVDNKKRLIVYPGYTDKQKI</sequence>
<proteinExistence type="predicted"/>
<gene>
    <name evidence="2" type="ORF">XA68_10974</name>
</gene>
<feature type="signal peptide" evidence="1">
    <location>
        <begin position="1"/>
        <end position="19"/>
    </location>
</feature>
<name>A0A2A9PPE3_OPHUN</name>
<feature type="chain" id="PRO_5012202640" description="Small secreted protein" evidence="1">
    <location>
        <begin position="20"/>
        <end position="131"/>
    </location>
</feature>
<comment type="caution">
    <text evidence="2">The sequence shown here is derived from an EMBL/GenBank/DDBJ whole genome shotgun (WGS) entry which is preliminary data.</text>
</comment>
<protein>
    <recommendedName>
        <fullName evidence="4">Small secreted protein</fullName>
    </recommendedName>
</protein>
<evidence type="ECO:0000313" key="3">
    <source>
        <dbReference type="Proteomes" id="UP000037136"/>
    </source>
</evidence>
<keyword evidence="1" id="KW-0732">Signal</keyword>
<evidence type="ECO:0008006" key="4">
    <source>
        <dbReference type="Google" id="ProtNLM"/>
    </source>
</evidence>
<reference evidence="2 3" key="2">
    <citation type="journal article" date="2017" name="Sci. Rep.">
        <title>Ant-infecting Ophiocordyceps genomes reveal a high diversity of potential behavioral manipulation genes and a possible major role for enterotoxins.</title>
        <authorList>
            <person name="de Bekker C."/>
            <person name="Ohm R.A."/>
            <person name="Evans H.C."/>
            <person name="Brachmann A."/>
            <person name="Hughes D.P."/>
        </authorList>
    </citation>
    <scope>NUCLEOTIDE SEQUENCE [LARGE SCALE GENOMIC DNA]</scope>
    <source>
        <strain evidence="2 3">SC16a</strain>
    </source>
</reference>
<dbReference type="AlphaFoldDB" id="A0A2A9PPE3"/>
<accession>A0A2A9PPE3</accession>
<evidence type="ECO:0000256" key="1">
    <source>
        <dbReference type="SAM" id="SignalP"/>
    </source>
</evidence>
<keyword evidence="3" id="KW-1185">Reference proteome</keyword>
<dbReference type="OrthoDB" id="5352317at2759"/>
<evidence type="ECO:0000313" key="2">
    <source>
        <dbReference type="EMBL" id="PFH62921.1"/>
    </source>
</evidence>
<dbReference type="Proteomes" id="UP000037136">
    <property type="component" value="Unassembled WGS sequence"/>
</dbReference>
<reference evidence="2 3" key="1">
    <citation type="journal article" date="2015" name="BMC Genomics">
        <title>Gene expression during zombie ant biting behavior reflects the complexity underlying fungal parasitic behavioral manipulation.</title>
        <authorList>
            <person name="de Bekker C."/>
            <person name="Ohm R.A."/>
            <person name="Loreto R.G."/>
            <person name="Sebastian A."/>
            <person name="Albert I."/>
            <person name="Merrow M."/>
            <person name="Brachmann A."/>
            <person name="Hughes D.P."/>
        </authorList>
    </citation>
    <scope>NUCLEOTIDE SEQUENCE [LARGE SCALE GENOMIC DNA]</scope>
    <source>
        <strain evidence="2 3">SC16a</strain>
    </source>
</reference>
<dbReference type="EMBL" id="LAZP02000013">
    <property type="protein sequence ID" value="PFH62921.1"/>
    <property type="molecule type" value="Genomic_DNA"/>
</dbReference>
<organism evidence="2 3">
    <name type="scientific">Ophiocordyceps unilateralis</name>
    <name type="common">Zombie-ant fungus</name>
    <name type="synonym">Torrubia unilateralis</name>
    <dbReference type="NCBI Taxonomy" id="268505"/>
    <lineage>
        <taxon>Eukaryota</taxon>
        <taxon>Fungi</taxon>
        <taxon>Dikarya</taxon>
        <taxon>Ascomycota</taxon>
        <taxon>Pezizomycotina</taxon>
        <taxon>Sordariomycetes</taxon>
        <taxon>Hypocreomycetidae</taxon>
        <taxon>Hypocreales</taxon>
        <taxon>Ophiocordycipitaceae</taxon>
        <taxon>Ophiocordyceps</taxon>
    </lineage>
</organism>